<dbReference type="Proteomes" id="UP001148786">
    <property type="component" value="Unassembled WGS sequence"/>
</dbReference>
<sequence length="99" mass="10811">MSSDKLILDAPSADEPVSNVPPTATLPAALAPVNGDYGHILVVDTQDVSLSQRTATEFVVVQALGCVVAFLPPHRAIAPRQPAYHYRYVAHFFYPRPRK</sequence>
<comment type="caution">
    <text evidence="1">The sequence shown here is derived from an EMBL/GenBank/DDBJ whole genome shotgun (WGS) entry which is preliminary data.</text>
</comment>
<name>A0A9W8JW60_9AGAR</name>
<gene>
    <name evidence="1" type="ORF">NLJ89_g8026</name>
</gene>
<dbReference type="OrthoDB" id="10611433at2759"/>
<evidence type="ECO:0000313" key="2">
    <source>
        <dbReference type="Proteomes" id="UP001148786"/>
    </source>
</evidence>
<evidence type="ECO:0000313" key="1">
    <source>
        <dbReference type="EMBL" id="KAJ3504262.1"/>
    </source>
</evidence>
<dbReference type="AlphaFoldDB" id="A0A9W8JW60"/>
<accession>A0A9W8JW60</accession>
<proteinExistence type="predicted"/>
<reference evidence="1" key="1">
    <citation type="submission" date="2022-07" db="EMBL/GenBank/DDBJ databases">
        <title>Genome Sequence of Agrocybe chaxingu.</title>
        <authorList>
            <person name="Buettner E."/>
        </authorList>
    </citation>
    <scope>NUCLEOTIDE SEQUENCE</scope>
    <source>
        <strain evidence="1">MP-N11</strain>
    </source>
</reference>
<dbReference type="EMBL" id="JANKHO010001032">
    <property type="protein sequence ID" value="KAJ3504262.1"/>
    <property type="molecule type" value="Genomic_DNA"/>
</dbReference>
<protein>
    <submittedName>
        <fullName evidence="1">Uncharacterized protein</fullName>
    </submittedName>
</protein>
<organism evidence="1 2">
    <name type="scientific">Agrocybe chaxingu</name>
    <dbReference type="NCBI Taxonomy" id="84603"/>
    <lineage>
        <taxon>Eukaryota</taxon>
        <taxon>Fungi</taxon>
        <taxon>Dikarya</taxon>
        <taxon>Basidiomycota</taxon>
        <taxon>Agaricomycotina</taxon>
        <taxon>Agaricomycetes</taxon>
        <taxon>Agaricomycetidae</taxon>
        <taxon>Agaricales</taxon>
        <taxon>Agaricineae</taxon>
        <taxon>Strophariaceae</taxon>
        <taxon>Agrocybe</taxon>
    </lineage>
</organism>
<keyword evidence="2" id="KW-1185">Reference proteome</keyword>